<dbReference type="InterPro" id="IPR015168">
    <property type="entry name" value="SsuA/THI5"/>
</dbReference>
<protein>
    <recommendedName>
        <fullName evidence="10">Thiamine pyrimidine synthase</fullName>
    </recommendedName>
</protein>
<evidence type="ECO:0000256" key="2">
    <source>
        <dbReference type="ARBA" id="ARBA00004948"/>
    </source>
</evidence>
<dbReference type="Gene3D" id="3.40.190.10">
    <property type="entry name" value="Periplasmic binding protein-like II"/>
    <property type="match status" value="2"/>
</dbReference>
<evidence type="ECO:0000256" key="12">
    <source>
        <dbReference type="SAM" id="MobiDB-lite"/>
    </source>
</evidence>
<evidence type="ECO:0000259" key="14">
    <source>
        <dbReference type="Pfam" id="PF09084"/>
    </source>
</evidence>
<evidence type="ECO:0000256" key="8">
    <source>
        <dbReference type="ARBA" id="ARBA00022977"/>
    </source>
</evidence>
<dbReference type="Proteomes" id="UP001139516">
    <property type="component" value="Unassembled WGS sequence"/>
</dbReference>
<dbReference type="PANTHER" id="PTHR31528">
    <property type="entry name" value="4-AMINO-5-HYDROXYMETHYL-2-METHYLPYRIMIDINE PHOSPHATE SYNTHASE THI11-RELATED"/>
    <property type="match status" value="1"/>
</dbReference>
<evidence type="ECO:0000313" key="15">
    <source>
        <dbReference type="EMBL" id="MCK8785917.1"/>
    </source>
</evidence>
<dbReference type="GO" id="GO:0009228">
    <property type="term" value="P:thiamine biosynthetic process"/>
    <property type="evidence" value="ECO:0007669"/>
    <property type="project" value="UniProtKB-KW"/>
</dbReference>
<comment type="subunit">
    <text evidence="4">Homodimer.</text>
</comment>
<evidence type="ECO:0000256" key="4">
    <source>
        <dbReference type="ARBA" id="ARBA00011738"/>
    </source>
</evidence>
<feature type="signal peptide" evidence="13">
    <location>
        <begin position="1"/>
        <end position="19"/>
    </location>
</feature>
<keyword evidence="16" id="KW-1185">Reference proteome</keyword>
<dbReference type="GO" id="GO:0046872">
    <property type="term" value="F:metal ion binding"/>
    <property type="evidence" value="ECO:0007669"/>
    <property type="project" value="UniProtKB-KW"/>
</dbReference>
<keyword evidence="6" id="KW-0479">Metal-binding</keyword>
<name>A0A9X1YA11_9PROT</name>
<comment type="pathway">
    <text evidence="2">Cofactor biosynthesis; thiamine diphosphate biosynthesis.</text>
</comment>
<proteinExistence type="inferred from homology"/>
<feature type="chain" id="PRO_5040793649" description="Thiamine pyrimidine synthase" evidence="13">
    <location>
        <begin position="20"/>
        <end position="357"/>
    </location>
</feature>
<evidence type="ECO:0000256" key="6">
    <source>
        <dbReference type="ARBA" id="ARBA00022723"/>
    </source>
</evidence>
<dbReference type="AlphaFoldDB" id="A0A9X1YA11"/>
<evidence type="ECO:0000256" key="5">
    <source>
        <dbReference type="ARBA" id="ARBA00022679"/>
    </source>
</evidence>
<dbReference type="GO" id="GO:0016740">
    <property type="term" value="F:transferase activity"/>
    <property type="evidence" value="ECO:0007669"/>
    <property type="project" value="UniProtKB-KW"/>
</dbReference>
<dbReference type="SUPFAM" id="SSF53850">
    <property type="entry name" value="Periplasmic binding protein-like II"/>
    <property type="match status" value="1"/>
</dbReference>
<evidence type="ECO:0000256" key="1">
    <source>
        <dbReference type="ARBA" id="ARBA00003469"/>
    </source>
</evidence>
<dbReference type="InterPro" id="IPR027939">
    <property type="entry name" value="NMT1/THI5"/>
</dbReference>
<sequence>MPRRTLLGAPALALGGALAGTGPSRAQGSSQGSAKGSGQAPTRLRMVLNWKYQGPQGWFFLAEDRGYFREAGLAMTIDQGEGSSAPVTQIAAGAYDVGFGDMNALIQFAATRPDVAPLAVFMMYNVPPFCIAVRADSPIRTPQDLVGRTIGGPANDGELKLFPAFAKAAGIDAAKVNIVTMQPSLREQMLFRGQIDGAFGYVNTIRFSARGAGIDDRQLRYIRYADHGIDLYSNTIMVSRALARDKPEAVRGLLAAINRGVAEALKDPAAAVAAVGRRDSLLDLAVERARFDATVADEMSAPELARIGLGDIDEARMARAIATVAESNNLPTRPAVGDVFSRAFLPPLAERPRKLVD</sequence>
<keyword evidence="5" id="KW-0808">Transferase</keyword>
<gene>
    <name evidence="15" type="ORF">M0638_16175</name>
</gene>
<keyword evidence="7" id="KW-0663">Pyridoxal phosphate</keyword>
<dbReference type="Pfam" id="PF09084">
    <property type="entry name" value="NMT1"/>
    <property type="match status" value="1"/>
</dbReference>
<keyword evidence="8" id="KW-0784">Thiamine biosynthesis</keyword>
<feature type="domain" description="SsuA/THI5-like" evidence="14">
    <location>
        <begin position="59"/>
        <end position="271"/>
    </location>
</feature>
<reference evidence="15" key="1">
    <citation type="submission" date="2022-04" db="EMBL/GenBank/DDBJ databases">
        <title>Roseomonas acroporae sp. nov., isolated from coral Acropora digitifera.</title>
        <authorList>
            <person name="Sun H."/>
        </authorList>
    </citation>
    <scope>NUCLEOTIDE SEQUENCE</scope>
    <source>
        <strain evidence="15">NAR14</strain>
    </source>
</reference>
<evidence type="ECO:0000313" key="16">
    <source>
        <dbReference type="Proteomes" id="UP001139516"/>
    </source>
</evidence>
<dbReference type="EMBL" id="JALPRX010000071">
    <property type="protein sequence ID" value="MCK8785917.1"/>
    <property type="molecule type" value="Genomic_DNA"/>
</dbReference>
<dbReference type="PANTHER" id="PTHR31528:SF1">
    <property type="entry name" value="4-AMINO-5-HYDROXYMETHYL-2-METHYLPYRIMIDINE PHOSPHATE SYNTHASE THI11-RELATED"/>
    <property type="match status" value="1"/>
</dbReference>
<organism evidence="15 16">
    <name type="scientific">Roseomonas acroporae</name>
    <dbReference type="NCBI Taxonomy" id="2937791"/>
    <lineage>
        <taxon>Bacteria</taxon>
        <taxon>Pseudomonadati</taxon>
        <taxon>Pseudomonadota</taxon>
        <taxon>Alphaproteobacteria</taxon>
        <taxon>Acetobacterales</taxon>
        <taxon>Roseomonadaceae</taxon>
        <taxon>Roseomonas</taxon>
    </lineage>
</organism>
<comment type="catalytic activity">
    <reaction evidence="11">
        <text>N(6)-(pyridoxal phosphate)-L-lysyl-[4-amino-5-hydroxymethyl-2-methylpyrimidine phosphate synthase] + L-histidyl-[4-amino-5-hydroxymethyl-2-methylpyrimidine phosphate synthase] + 2 Fe(3+) + 4 H2O = L-lysyl-[4-amino-5-hydroxymethyl-2-methylpyrimidine phosphate synthase] + (2S)-2-amino-5-hydroxy-4-oxopentanoyl-[4-amino-5-hydroxymethyl-2-methylpyrimidine phosphate synthase] + 4-amino-2-methyl-5-(phosphooxymethyl)pyrimidine + 3-oxopropanoate + 2 Fe(2+) + 2 H(+)</text>
        <dbReference type="Rhea" id="RHEA:65756"/>
        <dbReference type="Rhea" id="RHEA-COMP:16892"/>
        <dbReference type="Rhea" id="RHEA-COMP:16893"/>
        <dbReference type="Rhea" id="RHEA-COMP:16894"/>
        <dbReference type="Rhea" id="RHEA-COMP:16895"/>
        <dbReference type="ChEBI" id="CHEBI:15377"/>
        <dbReference type="ChEBI" id="CHEBI:15378"/>
        <dbReference type="ChEBI" id="CHEBI:29033"/>
        <dbReference type="ChEBI" id="CHEBI:29034"/>
        <dbReference type="ChEBI" id="CHEBI:29969"/>
        <dbReference type="ChEBI" id="CHEBI:29979"/>
        <dbReference type="ChEBI" id="CHEBI:33190"/>
        <dbReference type="ChEBI" id="CHEBI:58354"/>
        <dbReference type="ChEBI" id="CHEBI:143915"/>
        <dbReference type="ChEBI" id="CHEBI:157692"/>
    </reaction>
    <physiologicalReaction direction="left-to-right" evidence="11">
        <dbReference type="Rhea" id="RHEA:65757"/>
    </physiologicalReaction>
</comment>
<evidence type="ECO:0000256" key="13">
    <source>
        <dbReference type="SAM" id="SignalP"/>
    </source>
</evidence>
<comment type="function">
    <text evidence="1">Responsible for the formation of the pyrimidine heterocycle in the thiamine biosynthesis pathway. Catalyzes the formation of hydroxymethylpyrimidine phosphate (HMP-P) from histidine and pyridoxal phosphate (PLP). The protein uses PLP and the active site histidine to form HMP-P, generating an inactive enzyme. The enzyme can only undergo a single turnover, which suggests it is a suicide enzyme.</text>
</comment>
<keyword evidence="13" id="KW-0732">Signal</keyword>
<evidence type="ECO:0000256" key="9">
    <source>
        <dbReference type="ARBA" id="ARBA00023004"/>
    </source>
</evidence>
<evidence type="ECO:0000256" key="11">
    <source>
        <dbReference type="ARBA" id="ARBA00048179"/>
    </source>
</evidence>
<comment type="caution">
    <text evidence="15">The sequence shown here is derived from an EMBL/GenBank/DDBJ whole genome shotgun (WGS) entry which is preliminary data.</text>
</comment>
<evidence type="ECO:0000256" key="3">
    <source>
        <dbReference type="ARBA" id="ARBA00009406"/>
    </source>
</evidence>
<evidence type="ECO:0000256" key="10">
    <source>
        <dbReference type="ARBA" id="ARBA00033171"/>
    </source>
</evidence>
<accession>A0A9X1YA11</accession>
<feature type="region of interest" description="Disordered" evidence="12">
    <location>
        <begin position="20"/>
        <end position="40"/>
    </location>
</feature>
<comment type="similarity">
    <text evidence="3">Belongs to the NMT1/THI5 family.</text>
</comment>
<keyword evidence="9" id="KW-0408">Iron</keyword>
<evidence type="ECO:0000256" key="7">
    <source>
        <dbReference type="ARBA" id="ARBA00022898"/>
    </source>
</evidence>